<dbReference type="PANTHER" id="PTHR10587:SF133">
    <property type="entry name" value="CHITIN DEACETYLASE 1-RELATED"/>
    <property type="match status" value="1"/>
</dbReference>
<dbReference type="GO" id="GO:0016020">
    <property type="term" value="C:membrane"/>
    <property type="evidence" value="ECO:0007669"/>
    <property type="project" value="TreeGrafter"/>
</dbReference>
<dbReference type="PANTHER" id="PTHR10587">
    <property type="entry name" value="GLYCOSYL TRANSFERASE-RELATED"/>
    <property type="match status" value="1"/>
</dbReference>
<dbReference type="Proteomes" id="UP000008087">
    <property type="component" value="Chromosome"/>
</dbReference>
<dbReference type="GO" id="GO:0005975">
    <property type="term" value="P:carbohydrate metabolic process"/>
    <property type="evidence" value="ECO:0007669"/>
    <property type="project" value="InterPro"/>
</dbReference>
<keyword evidence="1" id="KW-0479">Metal-binding</keyword>
<protein>
    <submittedName>
        <fullName evidence="4">Polysaccharide deacetylase</fullName>
    </submittedName>
</protein>
<dbReference type="InterPro" id="IPR011330">
    <property type="entry name" value="Glyco_hydro/deAcase_b/a-brl"/>
</dbReference>
<evidence type="ECO:0000313" key="4">
    <source>
        <dbReference type="EMBL" id="ADW21732.1"/>
    </source>
</evidence>
<gene>
    <name evidence="4" type="ordered locus">TSC_c11120</name>
</gene>
<feature type="domain" description="NodB homology" evidence="3">
    <location>
        <begin position="191"/>
        <end position="368"/>
    </location>
</feature>
<evidence type="ECO:0000313" key="5">
    <source>
        <dbReference type="Proteomes" id="UP000008087"/>
    </source>
</evidence>
<dbReference type="HOGENOM" id="CLU_680986_0_0_0"/>
<name>E8PPZ5_THESS</name>
<dbReference type="eggNOG" id="COG0726">
    <property type="taxonomic scope" value="Bacteria"/>
</dbReference>
<organism evidence="4 5">
    <name type="scientific">Thermus scotoductus (strain ATCC 700910 / SA-01)</name>
    <dbReference type="NCBI Taxonomy" id="743525"/>
    <lineage>
        <taxon>Bacteria</taxon>
        <taxon>Thermotogati</taxon>
        <taxon>Deinococcota</taxon>
        <taxon>Deinococci</taxon>
        <taxon>Thermales</taxon>
        <taxon>Thermaceae</taxon>
        <taxon>Thermus</taxon>
    </lineage>
</organism>
<dbReference type="EMBL" id="CP001962">
    <property type="protein sequence ID" value="ADW21732.1"/>
    <property type="molecule type" value="Genomic_DNA"/>
</dbReference>
<dbReference type="SUPFAM" id="SSF88713">
    <property type="entry name" value="Glycoside hydrolase/deacetylase"/>
    <property type="match status" value="1"/>
</dbReference>
<dbReference type="KEGG" id="tsc:TSC_c11120"/>
<dbReference type="STRING" id="743525.TSC_c11120"/>
<dbReference type="InterPro" id="IPR002509">
    <property type="entry name" value="NODB_dom"/>
</dbReference>
<dbReference type="InterPro" id="IPR050248">
    <property type="entry name" value="Polysacc_deacetylase_ArnD"/>
</dbReference>
<accession>E8PPZ5</accession>
<reference evidence="4 5" key="2">
    <citation type="journal article" date="2011" name="BMC Genomics">
        <title>Sequence of the hyperplastic genome of the naturally competent Thermus scotoductus SA-01.</title>
        <authorList>
            <person name="Gounder K."/>
            <person name="Brzuszkiewicz E."/>
            <person name="Liesegang H."/>
            <person name="Wollherr A."/>
            <person name="Daniel R."/>
            <person name="Gottschalk G."/>
            <person name="Reva O."/>
            <person name="Kumwenda B."/>
            <person name="Srivastava M."/>
            <person name="Bricio C."/>
            <person name="Berenguer J."/>
            <person name="van Heerden E."/>
            <person name="Litthauer D."/>
        </authorList>
    </citation>
    <scope>NUCLEOTIDE SEQUENCE [LARGE SCALE GENOMIC DNA]</scope>
    <source>
        <strain evidence="5">ATCC 700910 / SA-01</strain>
    </source>
</reference>
<dbReference type="Gene3D" id="3.20.20.370">
    <property type="entry name" value="Glycoside hydrolase/deacetylase"/>
    <property type="match status" value="1"/>
</dbReference>
<dbReference type="PROSITE" id="PS51677">
    <property type="entry name" value="NODB"/>
    <property type="match status" value="1"/>
</dbReference>
<dbReference type="GO" id="GO:0046872">
    <property type="term" value="F:metal ion binding"/>
    <property type="evidence" value="ECO:0007669"/>
    <property type="project" value="UniProtKB-KW"/>
</dbReference>
<dbReference type="GO" id="GO:0016810">
    <property type="term" value="F:hydrolase activity, acting on carbon-nitrogen (but not peptide) bonds"/>
    <property type="evidence" value="ECO:0007669"/>
    <property type="project" value="InterPro"/>
</dbReference>
<dbReference type="AlphaFoldDB" id="E8PPZ5"/>
<evidence type="ECO:0000256" key="2">
    <source>
        <dbReference type="ARBA" id="ARBA00022801"/>
    </source>
</evidence>
<dbReference type="Pfam" id="PF01522">
    <property type="entry name" value="Polysacc_deac_1"/>
    <property type="match status" value="1"/>
</dbReference>
<evidence type="ECO:0000259" key="3">
    <source>
        <dbReference type="PROSITE" id="PS51677"/>
    </source>
</evidence>
<proteinExistence type="predicted"/>
<evidence type="ECO:0000256" key="1">
    <source>
        <dbReference type="ARBA" id="ARBA00022723"/>
    </source>
</evidence>
<sequence>MEIMLALLLALAPLPLVEGYAPPKPLPQEPLPSLTLRLPQVLRANYLGNGYMEVGYVLLQVAPGEASPANLLRLAQEAVRGALEARVSLAEVDLAIYPAPYAGPKDLPLFTASVPKARAPEFLALRTPLGYDRLWLNPGIRQEKPLEAILEDRPRYEGPEAYRAKERAEQILASRVGHRGGVLYHGNPGRPYVALTFDDAPHPLFTPLLLDLLKREGIKATFFVIGRNAEAYPYFIRDLVAAGHELGNHTYHHVHLPGLEPSEIRKELLLCNQVLERLTGVVPRYFRPPGGRYDRTVLQVARDLGLTTVFWTDDPGDYAGLSLPVLEKRLEDHLRPGGIVLLHDNVANTLRVLPVFIRKARAQGLALGTVEGLVLAQR</sequence>
<dbReference type="CDD" id="cd10917">
    <property type="entry name" value="CE4_NodB_like_6s_7s"/>
    <property type="match status" value="1"/>
</dbReference>
<reference evidence="5" key="1">
    <citation type="submission" date="2010-03" db="EMBL/GenBank/DDBJ databases">
        <title>The genome sequence of Thermus scotoductus SA-01.</title>
        <authorList>
            <person name="Gounder K."/>
            <person name="Liesegang H."/>
            <person name="Brzuszkiewicz E."/>
            <person name="Wollherr A."/>
            <person name="Daniel R."/>
            <person name="Gottschalk G."/>
            <person name="van Heerden E."/>
            <person name="Litthauer D."/>
        </authorList>
    </citation>
    <scope>NUCLEOTIDE SEQUENCE [LARGE SCALE GENOMIC DNA]</scope>
    <source>
        <strain evidence="5">ATCC 700910 / SA-01</strain>
    </source>
</reference>
<keyword evidence="2" id="KW-0378">Hydrolase</keyword>